<evidence type="ECO:0000256" key="1">
    <source>
        <dbReference type="ARBA" id="ARBA00022491"/>
    </source>
</evidence>
<comment type="caution">
    <text evidence="5">The sequence shown here is derived from an EMBL/GenBank/DDBJ whole genome shotgun (WGS) entry which is preliminary data.</text>
</comment>
<dbReference type="PANTHER" id="PTHR33388">
    <property type="entry name" value="OS01G0212500 PROTEIN"/>
    <property type="match status" value="1"/>
</dbReference>
<dbReference type="PANTHER" id="PTHR33388:SF19">
    <property type="entry name" value="SPOROCYTELESS-LIKE EAR-CONTAINING PROTEIN"/>
    <property type="match status" value="1"/>
</dbReference>
<name>A0A9D5BQ25_PEA</name>
<keyword evidence="1" id="KW-0678">Repressor</keyword>
<dbReference type="Proteomes" id="UP001058974">
    <property type="component" value="Chromosome 1"/>
</dbReference>
<dbReference type="CDD" id="cd00024">
    <property type="entry name" value="CD_CSD"/>
    <property type="match status" value="1"/>
</dbReference>
<dbReference type="InterPro" id="IPR040356">
    <property type="entry name" value="SPEAR"/>
</dbReference>
<evidence type="ECO:0000256" key="4">
    <source>
        <dbReference type="SAM" id="MobiDB-lite"/>
    </source>
</evidence>
<accession>A0A9D5BQ25</accession>
<dbReference type="AlphaFoldDB" id="A0A9D5BQ25"/>
<reference evidence="5 6" key="1">
    <citation type="journal article" date="2022" name="Nat. Genet.">
        <title>Improved pea reference genome and pan-genome highlight genomic features and evolutionary characteristics.</title>
        <authorList>
            <person name="Yang T."/>
            <person name="Liu R."/>
            <person name="Luo Y."/>
            <person name="Hu S."/>
            <person name="Wang D."/>
            <person name="Wang C."/>
            <person name="Pandey M.K."/>
            <person name="Ge S."/>
            <person name="Xu Q."/>
            <person name="Li N."/>
            <person name="Li G."/>
            <person name="Huang Y."/>
            <person name="Saxena R.K."/>
            <person name="Ji Y."/>
            <person name="Li M."/>
            <person name="Yan X."/>
            <person name="He Y."/>
            <person name="Liu Y."/>
            <person name="Wang X."/>
            <person name="Xiang C."/>
            <person name="Varshney R.K."/>
            <person name="Ding H."/>
            <person name="Gao S."/>
            <person name="Zong X."/>
        </authorList>
    </citation>
    <scope>NUCLEOTIDE SEQUENCE [LARGE SCALE GENOMIC DNA]</scope>
    <source>
        <strain evidence="5 6">cv. Zhongwan 6</strain>
    </source>
</reference>
<evidence type="ECO:0000256" key="2">
    <source>
        <dbReference type="ARBA" id="ARBA00023015"/>
    </source>
</evidence>
<keyword evidence="6" id="KW-1185">Reference proteome</keyword>
<evidence type="ECO:0000313" key="6">
    <source>
        <dbReference type="Proteomes" id="UP001058974"/>
    </source>
</evidence>
<dbReference type="GO" id="GO:0003700">
    <property type="term" value="F:DNA-binding transcription factor activity"/>
    <property type="evidence" value="ECO:0007669"/>
    <property type="project" value="InterPro"/>
</dbReference>
<keyword evidence="3" id="KW-0804">Transcription</keyword>
<dbReference type="Gramene" id="Psat01G0534700-T1">
    <property type="protein sequence ID" value="KAI5447862.1"/>
    <property type="gene ID" value="KIW84_015347"/>
</dbReference>
<protein>
    <submittedName>
        <fullName evidence="5">Uncharacterized protein</fullName>
    </submittedName>
</protein>
<evidence type="ECO:0000256" key="3">
    <source>
        <dbReference type="ARBA" id="ARBA00023163"/>
    </source>
</evidence>
<sequence length="258" mass="27950">MNMCSKCDASRVCECGEGNGNDNDVTTWSSGSKKQQHPKILKRGPGVAELEKILREQGTSDLPATRRGNNEGFSISLSWPCPNSSVLHSHVPSLPPAIGSMYGNSTTRSLGWNGGGESNEKLFPMNHATWEPESNFNEVVDAIQYEDSGSSPPRKLSAAMFNESDGVSSSYNHTNECYYSDANWGSTLELNSDNVGTAHAIFPQFVVSEIPPPPMPSSPTVHSDGRPFFNFLEVKDQEEDTDATSGSNNDGVDLTLKL</sequence>
<evidence type="ECO:0000313" key="5">
    <source>
        <dbReference type="EMBL" id="KAI5447862.1"/>
    </source>
</evidence>
<dbReference type="EMBL" id="JAMSHJ010000001">
    <property type="protein sequence ID" value="KAI5447862.1"/>
    <property type="molecule type" value="Genomic_DNA"/>
</dbReference>
<gene>
    <name evidence="5" type="ORF">KIW84_015347</name>
</gene>
<keyword evidence="2" id="KW-0805">Transcription regulation</keyword>
<feature type="region of interest" description="Disordered" evidence="4">
    <location>
        <begin position="237"/>
        <end position="258"/>
    </location>
</feature>
<organism evidence="5 6">
    <name type="scientific">Pisum sativum</name>
    <name type="common">Garden pea</name>
    <name type="synonym">Lathyrus oleraceus</name>
    <dbReference type="NCBI Taxonomy" id="3888"/>
    <lineage>
        <taxon>Eukaryota</taxon>
        <taxon>Viridiplantae</taxon>
        <taxon>Streptophyta</taxon>
        <taxon>Embryophyta</taxon>
        <taxon>Tracheophyta</taxon>
        <taxon>Spermatophyta</taxon>
        <taxon>Magnoliopsida</taxon>
        <taxon>eudicotyledons</taxon>
        <taxon>Gunneridae</taxon>
        <taxon>Pentapetalae</taxon>
        <taxon>rosids</taxon>
        <taxon>fabids</taxon>
        <taxon>Fabales</taxon>
        <taxon>Fabaceae</taxon>
        <taxon>Papilionoideae</taxon>
        <taxon>50 kb inversion clade</taxon>
        <taxon>NPAAA clade</taxon>
        <taxon>Hologalegina</taxon>
        <taxon>IRL clade</taxon>
        <taxon>Fabeae</taxon>
        <taxon>Lathyrus</taxon>
    </lineage>
</organism>
<proteinExistence type="predicted"/>